<name>A0A090LE52_STRRB</name>
<reference evidence="6" key="2">
    <citation type="submission" date="2020-12" db="UniProtKB">
        <authorList>
            <consortium name="WormBaseParasite"/>
        </authorList>
    </citation>
    <scope>IDENTIFICATION</scope>
</reference>
<dbReference type="Pfam" id="PF24488">
    <property type="entry name" value="DUF7584"/>
    <property type="match status" value="1"/>
</dbReference>
<dbReference type="InterPro" id="IPR056005">
    <property type="entry name" value="DUF7583"/>
</dbReference>
<dbReference type="WBParaSite" id="SRAE_2000109150.1">
    <property type="protein sequence ID" value="SRAE_2000109150.1"/>
    <property type="gene ID" value="WBGene00261293"/>
</dbReference>
<dbReference type="InterPro" id="IPR056006">
    <property type="entry name" value="DUF7584"/>
</dbReference>
<evidence type="ECO:0000259" key="1">
    <source>
        <dbReference type="Pfam" id="PF24486"/>
    </source>
</evidence>
<dbReference type="CTD" id="36378787"/>
<sequence>MTSDELLHANKLYYFFAIPEDNCKKELLELCIIFKAVNSKPEMIIKGYNSTPISLKNIKIDVNKLYYKDEDGVKEVPNLNKTTNGLFSLNEYELLKFFYDWSSTGKNRMITKIFYFAPPQENYIFPLEYILYSSNETVVRPNCSINGYSYGYLYSVYCNKKLVNLDELDANGVAKDGLYRSVILFIHQMLQVSIQL</sequence>
<dbReference type="Proteomes" id="UP000035682">
    <property type="component" value="Unplaced"/>
</dbReference>
<evidence type="ECO:0000313" key="4">
    <source>
        <dbReference type="EMBL" id="CEF66423.1"/>
    </source>
</evidence>
<dbReference type="STRING" id="34506.A0A090LE52"/>
<feature type="domain" description="DUF7585" evidence="3">
    <location>
        <begin position="8"/>
        <end position="37"/>
    </location>
</feature>
<accession>A0A090LE52</accession>
<evidence type="ECO:0000313" key="7">
    <source>
        <dbReference type="WormBase" id="SRAE_2000109150"/>
    </source>
</evidence>
<evidence type="ECO:0000259" key="3">
    <source>
        <dbReference type="Pfam" id="PF24490"/>
    </source>
</evidence>
<protein>
    <submittedName>
        <fullName evidence="4 6">Uncharacterized protein</fullName>
    </submittedName>
</protein>
<keyword evidence="5" id="KW-1185">Reference proteome</keyword>
<feature type="domain" description="DUF7584" evidence="2">
    <location>
        <begin position="70"/>
        <end position="116"/>
    </location>
</feature>
<dbReference type="GeneID" id="36378787"/>
<evidence type="ECO:0000313" key="5">
    <source>
        <dbReference type="Proteomes" id="UP000035682"/>
    </source>
</evidence>
<evidence type="ECO:0000313" key="6">
    <source>
        <dbReference type="WBParaSite" id="SRAE_2000109150.1"/>
    </source>
</evidence>
<dbReference type="Pfam" id="PF24486">
    <property type="entry name" value="DUF7583"/>
    <property type="match status" value="1"/>
</dbReference>
<feature type="domain" description="DUF7583" evidence="1">
    <location>
        <begin position="117"/>
        <end position="181"/>
    </location>
</feature>
<dbReference type="InterPro" id="IPR056007">
    <property type="entry name" value="DUF7585"/>
</dbReference>
<dbReference type="WormBase" id="SRAE_2000109150">
    <property type="protein sequence ID" value="SRP00404"/>
    <property type="gene ID" value="WBGene00261293"/>
</dbReference>
<proteinExistence type="predicted"/>
<dbReference type="EMBL" id="LN609529">
    <property type="protein sequence ID" value="CEF66423.1"/>
    <property type="molecule type" value="Genomic_DNA"/>
</dbReference>
<dbReference type="AlphaFoldDB" id="A0A090LE52"/>
<evidence type="ECO:0000259" key="2">
    <source>
        <dbReference type="Pfam" id="PF24488"/>
    </source>
</evidence>
<gene>
    <name evidence="4 6 7" type="ORF">SRAE_2000109150</name>
</gene>
<dbReference type="Pfam" id="PF24490">
    <property type="entry name" value="DUF7585"/>
    <property type="match status" value="1"/>
</dbReference>
<reference evidence="4 5" key="1">
    <citation type="submission" date="2014-09" db="EMBL/GenBank/DDBJ databases">
        <authorList>
            <person name="Martin A.A."/>
        </authorList>
    </citation>
    <scope>NUCLEOTIDE SEQUENCE</scope>
    <source>
        <strain evidence="5">ED321</strain>
        <strain evidence="4">ED321 Heterogonic</strain>
    </source>
</reference>
<dbReference type="RefSeq" id="XP_024505623.1">
    <property type="nucleotide sequence ID" value="XM_024652002.1"/>
</dbReference>
<organism evidence="4">
    <name type="scientific">Strongyloides ratti</name>
    <name type="common">Parasitic roundworm</name>
    <dbReference type="NCBI Taxonomy" id="34506"/>
    <lineage>
        <taxon>Eukaryota</taxon>
        <taxon>Metazoa</taxon>
        <taxon>Ecdysozoa</taxon>
        <taxon>Nematoda</taxon>
        <taxon>Chromadorea</taxon>
        <taxon>Rhabditida</taxon>
        <taxon>Tylenchina</taxon>
        <taxon>Panagrolaimomorpha</taxon>
        <taxon>Strongyloidoidea</taxon>
        <taxon>Strongyloididae</taxon>
        <taxon>Strongyloides</taxon>
    </lineage>
</organism>